<evidence type="ECO:0000313" key="3">
    <source>
        <dbReference type="Proteomes" id="UP000277204"/>
    </source>
</evidence>
<dbReference type="AlphaFoldDB" id="A0A3P8EEI3"/>
<evidence type="ECO:0000313" key="2">
    <source>
        <dbReference type="EMBL" id="VDP54951.1"/>
    </source>
</evidence>
<dbReference type="Proteomes" id="UP000277204">
    <property type="component" value="Unassembled WGS sequence"/>
</dbReference>
<reference evidence="2 3" key="1">
    <citation type="submission" date="2018-11" db="EMBL/GenBank/DDBJ databases">
        <authorList>
            <consortium name="Pathogen Informatics"/>
        </authorList>
    </citation>
    <scope>NUCLEOTIDE SEQUENCE [LARGE SCALE GENOMIC DNA]</scope>
    <source>
        <strain evidence="2 3">Zambia</strain>
    </source>
</reference>
<dbReference type="EMBL" id="UZAI01021259">
    <property type="protein sequence ID" value="VDP54951.1"/>
    <property type="molecule type" value="Genomic_DNA"/>
</dbReference>
<proteinExistence type="predicted"/>
<gene>
    <name evidence="2" type="ORF">SMRZ_LOCUS25368</name>
</gene>
<sequence>MKAISLTTEIKTGINISFHLIGLKLNFLMVILKNLVLTTSMPIIFLGLWWLEVVNRKPWT</sequence>
<protein>
    <submittedName>
        <fullName evidence="2">Uncharacterized protein</fullName>
    </submittedName>
</protein>
<accession>A0A3P8EEI3</accession>
<feature type="transmembrane region" description="Helical" evidence="1">
    <location>
        <begin position="27"/>
        <end position="51"/>
    </location>
</feature>
<evidence type="ECO:0000256" key="1">
    <source>
        <dbReference type="SAM" id="Phobius"/>
    </source>
</evidence>
<organism evidence="2 3">
    <name type="scientific">Schistosoma margrebowiei</name>
    <dbReference type="NCBI Taxonomy" id="48269"/>
    <lineage>
        <taxon>Eukaryota</taxon>
        <taxon>Metazoa</taxon>
        <taxon>Spiralia</taxon>
        <taxon>Lophotrochozoa</taxon>
        <taxon>Platyhelminthes</taxon>
        <taxon>Trematoda</taxon>
        <taxon>Digenea</taxon>
        <taxon>Strigeidida</taxon>
        <taxon>Schistosomatoidea</taxon>
        <taxon>Schistosomatidae</taxon>
        <taxon>Schistosoma</taxon>
    </lineage>
</organism>
<name>A0A3P8EEI3_9TREM</name>
<keyword evidence="3" id="KW-1185">Reference proteome</keyword>
<keyword evidence="1" id="KW-0472">Membrane</keyword>
<keyword evidence="1" id="KW-1133">Transmembrane helix</keyword>
<keyword evidence="1" id="KW-0812">Transmembrane</keyword>